<evidence type="ECO:0000256" key="13">
    <source>
        <dbReference type="SAM" id="Phobius"/>
    </source>
</evidence>
<evidence type="ECO:0000256" key="9">
    <source>
        <dbReference type="ARBA" id="ARBA00022833"/>
    </source>
</evidence>
<dbReference type="PANTHER" id="PTHR35864:SF1">
    <property type="entry name" value="ZINC METALLOPROTEASE YWHC-RELATED"/>
    <property type="match status" value="1"/>
</dbReference>
<feature type="transmembrane region" description="Helical" evidence="13">
    <location>
        <begin position="21"/>
        <end position="41"/>
    </location>
</feature>
<feature type="transmembrane region" description="Helical" evidence="13">
    <location>
        <begin position="61"/>
        <end position="80"/>
    </location>
</feature>
<feature type="transmembrane region" description="Helical" evidence="13">
    <location>
        <begin position="177"/>
        <end position="197"/>
    </location>
</feature>
<evidence type="ECO:0000313" key="14">
    <source>
        <dbReference type="EMBL" id="SDO80470.1"/>
    </source>
</evidence>
<evidence type="ECO:0000256" key="8">
    <source>
        <dbReference type="ARBA" id="ARBA00022801"/>
    </source>
</evidence>
<keyword evidence="10 13" id="KW-1133">Transmembrane helix</keyword>
<keyword evidence="9" id="KW-0862">Zinc</keyword>
<dbReference type="GO" id="GO:0006508">
    <property type="term" value="P:proteolysis"/>
    <property type="evidence" value="ECO:0007669"/>
    <property type="project" value="UniProtKB-KW"/>
</dbReference>
<dbReference type="InterPro" id="IPR044537">
    <property type="entry name" value="Rip2-like"/>
</dbReference>
<dbReference type="CDD" id="cd06158">
    <property type="entry name" value="S2P-M50_like_1"/>
    <property type="match status" value="1"/>
</dbReference>
<dbReference type="Proteomes" id="UP000199073">
    <property type="component" value="Unassembled WGS sequence"/>
</dbReference>
<keyword evidence="5 14" id="KW-0645">Protease</keyword>
<evidence type="ECO:0000256" key="12">
    <source>
        <dbReference type="ARBA" id="ARBA00023136"/>
    </source>
</evidence>
<keyword evidence="6 13" id="KW-0812">Transmembrane</keyword>
<evidence type="ECO:0000313" key="15">
    <source>
        <dbReference type="Proteomes" id="UP000199073"/>
    </source>
</evidence>
<evidence type="ECO:0000256" key="1">
    <source>
        <dbReference type="ARBA" id="ARBA00001947"/>
    </source>
</evidence>
<evidence type="ECO:0000256" key="10">
    <source>
        <dbReference type="ARBA" id="ARBA00022989"/>
    </source>
</evidence>
<keyword evidence="8" id="KW-0378">Hydrolase</keyword>
<dbReference type="InterPro" id="IPR052348">
    <property type="entry name" value="Metallopeptidase_M50B"/>
</dbReference>
<dbReference type="OrthoDB" id="9800627at2"/>
<dbReference type="GO" id="GO:0046872">
    <property type="term" value="F:metal ion binding"/>
    <property type="evidence" value="ECO:0007669"/>
    <property type="project" value="UniProtKB-KW"/>
</dbReference>
<reference evidence="14 15" key="1">
    <citation type="submission" date="2016-10" db="EMBL/GenBank/DDBJ databases">
        <authorList>
            <person name="de Groot N.N."/>
        </authorList>
    </citation>
    <scope>NUCLEOTIDE SEQUENCE [LARGE SCALE GENOMIC DNA]</scope>
    <source>
        <strain evidence="14 15">DSM 12130</strain>
    </source>
</reference>
<evidence type="ECO:0000256" key="11">
    <source>
        <dbReference type="ARBA" id="ARBA00023049"/>
    </source>
</evidence>
<keyword evidence="7" id="KW-0479">Metal-binding</keyword>
<keyword evidence="12 13" id="KW-0472">Membrane</keyword>
<dbReference type="GO" id="GO:0005886">
    <property type="term" value="C:plasma membrane"/>
    <property type="evidence" value="ECO:0007669"/>
    <property type="project" value="UniProtKB-SubCell"/>
</dbReference>
<feature type="transmembrane region" description="Helical" evidence="13">
    <location>
        <begin position="100"/>
        <end position="124"/>
    </location>
</feature>
<gene>
    <name evidence="14" type="ORF">SAMN05660330_01072</name>
</gene>
<name>A0A1H0MJZ6_9BACT</name>
<dbReference type="AlphaFoldDB" id="A0A1H0MJZ6"/>
<proteinExistence type="inferred from homology"/>
<comment type="cofactor">
    <cofactor evidence="1">
        <name>Zn(2+)</name>
        <dbReference type="ChEBI" id="CHEBI:29105"/>
    </cofactor>
</comment>
<organism evidence="14 15">
    <name type="scientific">Desulforhopalus singaporensis</name>
    <dbReference type="NCBI Taxonomy" id="91360"/>
    <lineage>
        <taxon>Bacteria</taxon>
        <taxon>Pseudomonadati</taxon>
        <taxon>Thermodesulfobacteriota</taxon>
        <taxon>Desulfobulbia</taxon>
        <taxon>Desulfobulbales</taxon>
        <taxon>Desulfocapsaceae</taxon>
        <taxon>Desulforhopalus</taxon>
    </lineage>
</organism>
<keyword evidence="15" id="KW-1185">Reference proteome</keyword>
<evidence type="ECO:0000256" key="3">
    <source>
        <dbReference type="ARBA" id="ARBA00007931"/>
    </source>
</evidence>
<keyword evidence="11" id="KW-0482">Metalloprotease</keyword>
<comment type="subcellular location">
    <subcellularLocation>
        <location evidence="2">Cell membrane</location>
        <topology evidence="2">Multi-pass membrane protein</topology>
    </subcellularLocation>
</comment>
<evidence type="ECO:0000256" key="2">
    <source>
        <dbReference type="ARBA" id="ARBA00004651"/>
    </source>
</evidence>
<dbReference type="EMBL" id="FNJI01000006">
    <property type="protein sequence ID" value="SDO80470.1"/>
    <property type="molecule type" value="Genomic_DNA"/>
</dbReference>
<evidence type="ECO:0000256" key="6">
    <source>
        <dbReference type="ARBA" id="ARBA00022692"/>
    </source>
</evidence>
<comment type="similarity">
    <text evidence="3">Belongs to the peptidase M50B family.</text>
</comment>
<evidence type="ECO:0000256" key="7">
    <source>
        <dbReference type="ARBA" id="ARBA00022723"/>
    </source>
</evidence>
<feature type="transmembrane region" description="Helical" evidence="13">
    <location>
        <begin position="144"/>
        <end position="165"/>
    </location>
</feature>
<dbReference type="PANTHER" id="PTHR35864">
    <property type="entry name" value="ZINC METALLOPROTEASE MJ0611-RELATED"/>
    <property type="match status" value="1"/>
</dbReference>
<keyword evidence="4" id="KW-1003">Cell membrane</keyword>
<sequence length="219" mass="24012">MAKEFYLPYLIKYCPAVPEEMVIMGVAMLTAVMVSAEGQGFVATLLGDAVAGKKDRLHFNVFLHLSLLGTINFFVAGFGWPKEVRIDKENFKVYPRLFLFLSRCAGPVANLLMANIAASIVWILGRWGVEDQVFSAIVVVNVTMALYGLLIIPPLPGFGLVAALLPEKVMKTRGMQLLQSGGPFLVVISFLLIRISGYQGVGAFFNPVVRAVTDFMLHI</sequence>
<dbReference type="RefSeq" id="WP_092220539.1">
    <property type="nucleotide sequence ID" value="NZ_FNJI01000006.1"/>
</dbReference>
<evidence type="ECO:0000256" key="4">
    <source>
        <dbReference type="ARBA" id="ARBA00022475"/>
    </source>
</evidence>
<accession>A0A1H0MJZ6</accession>
<evidence type="ECO:0000256" key="5">
    <source>
        <dbReference type="ARBA" id="ARBA00022670"/>
    </source>
</evidence>
<protein>
    <submittedName>
        <fullName evidence="14">Zn-dependent protease (Includes SpoIVFB)</fullName>
    </submittedName>
</protein>
<dbReference type="GO" id="GO:0008237">
    <property type="term" value="F:metallopeptidase activity"/>
    <property type="evidence" value="ECO:0007669"/>
    <property type="project" value="UniProtKB-KW"/>
</dbReference>